<keyword evidence="1" id="KW-0472">Membrane</keyword>
<reference evidence="2" key="1">
    <citation type="submission" date="2021-01" db="EMBL/GenBank/DDBJ databases">
        <authorList>
            <consortium name="Genoscope - CEA"/>
            <person name="William W."/>
        </authorList>
    </citation>
    <scope>NUCLEOTIDE SEQUENCE</scope>
</reference>
<dbReference type="EMBL" id="HG994364">
    <property type="protein sequence ID" value="CAF2330062.1"/>
    <property type="molecule type" value="Genomic_DNA"/>
</dbReference>
<protein>
    <submittedName>
        <fullName evidence="2">(rape) hypothetical protein</fullName>
    </submittedName>
</protein>
<dbReference type="EMBL" id="HG994355">
    <property type="protein sequence ID" value="CAF2155630.1"/>
    <property type="molecule type" value="Genomic_DNA"/>
</dbReference>
<keyword evidence="1" id="KW-1133">Transmembrane helix</keyword>
<dbReference type="AlphaFoldDB" id="A0A816Y7H7"/>
<dbReference type="Proteomes" id="UP001295469">
    <property type="component" value="Chromosome A10"/>
</dbReference>
<feature type="transmembrane region" description="Helical" evidence="1">
    <location>
        <begin position="59"/>
        <end position="77"/>
    </location>
</feature>
<name>A0A816Y7H7_BRANA</name>
<dbReference type="Proteomes" id="UP001295469">
    <property type="component" value="Chromosome A01"/>
</dbReference>
<organism evidence="2">
    <name type="scientific">Brassica napus</name>
    <name type="common">Rape</name>
    <dbReference type="NCBI Taxonomy" id="3708"/>
    <lineage>
        <taxon>Eukaryota</taxon>
        <taxon>Viridiplantae</taxon>
        <taxon>Streptophyta</taxon>
        <taxon>Embryophyta</taxon>
        <taxon>Tracheophyta</taxon>
        <taxon>Spermatophyta</taxon>
        <taxon>Magnoliopsida</taxon>
        <taxon>eudicotyledons</taxon>
        <taxon>Gunneridae</taxon>
        <taxon>Pentapetalae</taxon>
        <taxon>rosids</taxon>
        <taxon>malvids</taxon>
        <taxon>Brassicales</taxon>
        <taxon>Brassicaceae</taxon>
        <taxon>Brassiceae</taxon>
        <taxon>Brassica</taxon>
    </lineage>
</organism>
<evidence type="ECO:0000313" key="3">
    <source>
        <dbReference type="EMBL" id="CAF2330062.1"/>
    </source>
</evidence>
<accession>A0A816Y7H7</accession>
<keyword evidence="1" id="KW-0812">Transmembrane</keyword>
<sequence>MFVESDEQLHLSKTHYVKHQLEIWNSSIFLDDLKVGSCSTTIENIVLSSPPHPFNPSSVNALISLFTLIFNAVLNLFSFTLKVASPQCVGGKITGIYSHGGAVKVEVTFMAEEDWVIVKLDPAQFEKVVADSVELLCPGLGRCDGG</sequence>
<proteinExistence type="predicted"/>
<evidence type="ECO:0000313" key="2">
    <source>
        <dbReference type="EMBL" id="CAF2155630.1"/>
    </source>
</evidence>
<gene>
    <name evidence="2" type="ORF">DARMORV10_A01P41370.1</name>
    <name evidence="3" type="ORF">DARMORV10_A10P13920.1</name>
</gene>
<evidence type="ECO:0000256" key="1">
    <source>
        <dbReference type="SAM" id="Phobius"/>
    </source>
</evidence>